<reference evidence="1" key="1">
    <citation type="submission" date="2023-10" db="EMBL/GenBank/DDBJ databases">
        <authorList>
            <person name="Domelevo Entfellner J.-B."/>
        </authorList>
    </citation>
    <scope>NUCLEOTIDE SEQUENCE</scope>
</reference>
<organism evidence="1 2">
    <name type="scientific">Sphenostylis stenocarpa</name>
    <dbReference type="NCBI Taxonomy" id="92480"/>
    <lineage>
        <taxon>Eukaryota</taxon>
        <taxon>Viridiplantae</taxon>
        <taxon>Streptophyta</taxon>
        <taxon>Embryophyta</taxon>
        <taxon>Tracheophyta</taxon>
        <taxon>Spermatophyta</taxon>
        <taxon>Magnoliopsida</taxon>
        <taxon>eudicotyledons</taxon>
        <taxon>Gunneridae</taxon>
        <taxon>Pentapetalae</taxon>
        <taxon>rosids</taxon>
        <taxon>fabids</taxon>
        <taxon>Fabales</taxon>
        <taxon>Fabaceae</taxon>
        <taxon>Papilionoideae</taxon>
        <taxon>50 kb inversion clade</taxon>
        <taxon>NPAAA clade</taxon>
        <taxon>indigoferoid/millettioid clade</taxon>
        <taxon>Phaseoleae</taxon>
        <taxon>Sphenostylis</taxon>
    </lineage>
</organism>
<keyword evidence="2" id="KW-1185">Reference proteome</keyword>
<proteinExistence type="predicted"/>
<sequence length="166" mass="19062">MGASAKCHHQHGTATARDFANERCFLLCKTSGLVDDPFLSHYLFAEEVVHTSSPRWQWDLILEWEKHGTCSESVLRLNVRLHLPLYVPLLIFFCKDLEVLVLSGYSKNRTYDEGHRSSIGERQALDKVKELEDAVIEPTILRDLPKNPLIRQFKEVCMGTLLCFSM</sequence>
<evidence type="ECO:0000313" key="2">
    <source>
        <dbReference type="Proteomes" id="UP001189624"/>
    </source>
</evidence>
<dbReference type="AlphaFoldDB" id="A0AA86S9H9"/>
<accession>A0AA86S9H9</accession>
<dbReference type="Proteomes" id="UP001189624">
    <property type="component" value="Chromosome 2"/>
</dbReference>
<name>A0AA86S9H9_9FABA</name>
<protein>
    <submittedName>
        <fullName evidence="1">Uncharacterized protein</fullName>
    </submittedName>
</protein>
<dbReference type="Gramene" id="rna-AYBTSS11_LOCUS5864">
    <property type="protein sequence ID" value="CAJ1932530.1"/>
    <property type="gene ID" value="gene-AYBTSS11_LOCUS5864"/>
</dbReference>
<evidence type="ECO:0000313" key="1">
    <source>
        <dbReference type="EMBL" id="CAJ1932530.1"/>
    </source>
</evidence>
<dbReference type="EMBL" id="OY731399">
    <property type="protein sequence ID" value="CAJ1932530.1"/>
    <property type="molecule type" value="Genomic_DNA"/>
</dbReference>
<gene>
    <name evidence="1" type="ORF">AYBTSS11_LOCUS5864</name>
</gene>